<organism evidence="1 2">
    <name type="scientific">Stylosanthes scabra</name>
    <dbReference type="NCBI Taxonomy" id="79078"/>
    <lineage>
        <taxon>Eukaryota</taxon>
        <taxon>Viridiplantae</taxon>
        <taxon>Streptophyta</taxon>
        <taxon>Embryophyta</taxon>
        <taxon>Tracheophyta</taxon>
        <taxon>Spermatophyta</taxon>
        <taxon>Magnoliopsida</taxon>
        <taxon>eudicotyledons</taxon>
        <taxon>Gunneridae</taxon>
        <taxon>Pentapetalae</taxon>
        <taxon>rosids</taxon>
        <taxon>fabids</taxon>
        <taxon>Fabales</taxon>
        <taxon>Fabaceae</taxon>
        <taxon>Papilionoideae</taxon>
        <taxon>50 kb inversion clade</taxon>
        <taxon>dalbergioids sensu lato</taxon>
        <taxon>Dalbergieae</taxon>
        <taxon>Pterocarpus clade</taxon>
        <taxon>Stylosanthes</taxon>
    </lineage>
</organism>
<dbReference type="EMBL" id="JASCZI010211583">
    <property type="protein sequence ID" value="MED6194745.1"/>
    <property type="molecule type" value="Genomic_DNA"/>
</dbReference>
<reference evidence="1 2" key="1">
    <citation type="journal article" date="2023" name="Plants (Basel)">
        <title>Bridging the Gap: Combining Genomics and Transcriptomics Approaches to Understand Stylosanthes scabra, an Orphan Legume from the Brazilian Caatinga.</title>
        <authorList>
            <person name="Ferreira-Neto J.R.C."/>
            <person name="da Silva M.D."/>
            <person name="Binneck E."/>
            <person name="de Melo N.F."/>
            <person name="da Silva R.H."/>
            <person name="de Melo A.L.T.M."/>
            <person name="Pandolfi V."/>
            <person name="Bustamante F.O."/>
            <person name="Brasileiro-Vidal A.C."/>
            <person name="Benko-Iseppon A.M."/>
        </authorList>
    </citation>
    <scope>NUCLEOTIDE SEQUENCE [LARGE SCALE GENOMIC DNA]</scope>
    <source>
        <tissue evidence="1">Leaves</tissue>
    </source>
</reference>
<comment type="caution">
    <text evidence="1">The sequence shown here is derived from an EMBL/GenBank/DDBJ whole genome shotgun (WGS) entry which is preliminary data.</text>
</comment>
<evidence type="ECO:0000313" key="2">
    <source>
        <dbReference type="Proteomes" id="UP001341840"/>
    </source>
</evidence>
<keyword evidence="2" id="KW-1185">Reference proteome</keyword>
<sequence length="104" mass="11980">MVTWDQSVLILSIPRCRPVDEIQETLRTYHNFPAHMSRFLTTTKENITKKKEDVDDDAKEAKTYIEEEECIGVKGGSDEEKEKKDAKNNTLKKCEEAHEVPALN</sequence>
<protein>
    <submittedName>
        <fullName evidence="1">Uncharacterized protein</fullName>
    </submittedName>
</protein>
<accession>A0ABU6X9M7</accession>
<proteinExistence type="predicted"/>
<dbReference type="Proteomes" id="UP001341840">
    <property type="component" value="Unassembled WGS sequence"/>
</dbReference>
<gene>
    <name evidence="1" type="ORF">PIB30_031384</name>
</gene>
<evidence type="ECO:0000313" key="1">
    <source>
        <dbReference type="EMBL" id="MED6194745.1"/>
    </source>
</evidence>
<name>A0ABU6X9M7_9FABA</name>